<keyword evidence="4" id="KW-0479">Metal-binding</keyword>
<evidence type="ECO:0000256" key="1">
    <source>
        <dbReference type="ARBA" id="ARBA00001946"/>
    </source>
</evidence>
<dbReference type="GO" id="GO:0046872">
    <property type="term" value="F:metal ion binding"/>
    <property type="evidence" value="ECO:0007669"/>
    <property type="project" value="UniProtKB-KW"/>
</dbReference>
<keyword evidence="3" id="KW-0540">Nuclease</keyword>
<dbReference type="Proteomes" id="UP000886740">
    <property type="component" value="Unassembled WGS sequence"/>
</dbReference>
<dbReference type="AlphaFoldDB" id="A0A9D1X800"/>
<dbReference type="InterPro" id="IPR029060">
    <property type="entry name" value="PIN-like_dom_sf"/>
</dbReference>
<dbReference type="PANTHER" id="PTHR33653:SF1">
    <property type="entry name" value="RIBONUCLEASE VAPC2"/>
    <property type="match status" value="1"/>
</dbReference>
<feature type="domain" description="PIN" evidence="8">
    <location>
        <begin position="4"/>
        <end position="117"/>
    </location>
</feature>
<evidence type="ECO:0000256" key="5">
    <source>
        <dbReference type="ARBA" id="ARBA00022801"/>
    </source>
</evidence>
<dbReference type="CDD" id="cd18743">
    <property type="entry name" value="PIN_VapC4-5_FitB-like"/>
    <property type="match status" value="1"/>
</dbReference>
<keyword evidence="2" id="KW-1277">Toxin-antitoxin system</keyword>
<evidence type="ECO:0000256" key="2">
    <source>
        <dbReference type="ARBA" id="ARBA00022649"/>
    </source>
</evidence>
<dbReference type="EMBL" id="DXEL01000044">
    <property type="protein sequence ID" value="HIX74588.1"/>
    <property type="molecule type" value="Genomic_DNA"/>
</dbReference>
<dbReference type="InterPro" id="IPR002716">
    <property type="entry name" value="PIN_dom"/>
</dbReference>
<dbReference type="PANTHER" id="PTHR33653">
    <property type="entry name" value="RIBONUCLEASE VAPC2"/>
    <property type="match status" value="1"/>
</dbReference>
<comment type="similarity">
    <text evidence="7">Belongs to the PINc/VapC protein family.</text>
</comment>
<keyword evidence="6" id="KW-0460">Magnesium</keyword>
<dbReference type="GO" id="GO:0016787">
    <property type="term" value="F:hydrolase activity"/>
    <property type="evidence" value="ECO:0007669"/>
    <property type="project" value="UniProtKB-KW"/>
</dbReference>
<evidence type="ECO:0000256" key="7">
    <source>
        <dbReference type="ARBA" id="ARBA00038093"/>
    </source>
</evidence>
<proteinExistence type="inferred from homology"/>
<accession>A0A9D1X800</accession>
<dbReference type="SUPFAM" id="SSF88723">
    <property type="entry name" value="PIN domain-like"/>
    <property type="match status" value="1"/>
</dbReference>
<organism evidence="9 10">
    <name type="scientific">Candidatus Parabacteroides intestinipullorum</name>
    <dbReference type="NCBI Taxonomy" id="2838723"/>
    <lineage>
        <taxon>Bacteria</taxon>
        <taxon>Pseudomonadati</taxon>
        <taxon>Bacteroidota</taxon>
        <taxon>Bacteroidia</taxon>
        <taxon>Bacteroidales</taxon>
        <taxon>Tannerellaceae</taxon>
        <taxon>Parabacteroides</taxon>
    </lineage>
</organism>
<evidence type="ECO:0000256" key="6">
    <source>
        <dbReference type="ARBA" id="ARBA00022842"/>
    </source>
</evidence>
<dbReference type="GO" id="GO:0004518">
    <property type="term" value="F:nuclease activity"/>
    <property type="evidence" value="ECO:0007669"/>
    <property type="project" value="UniProtKB-KW"/>
</dbReference>
<gene>
    <name evidence="9" type="ORF">H9977_06100</name>
</gene>
<dbReference type="InterPro" id="IPR050556">
    <property type="entry name" value="Type_II_TA_system_RNase"/>
</dbReference>
<reference evidence="9" key="2">
    <citation type="submission" date="2021-04" db="EMBL/GenBank/DDBJ databases">
        <authorList>
            <person name="Gilroy R."/>
        </authorList>
    </citation>
    <scope>NUCLEOTIDE SEQUENCE</scope>
    <source>
        <strain evidence="9">ChiGjej6B6-14162</strain>
    </source>
</reference>
<dbReference type="Pfam" id="PF01850">
    <property type="entry name" value="PIN"/>
    <property type="match status" value="1"/>
</dbReference>
<evidence type="ECO:0000256" key="3">
    <source>
        <dbReference type="ARBA" id="ARBA00022722"/>
    </source>
</evidence>
<keyword evidence="5" id="KW-0378">Hydrolase</keyword>
<sequence length="134" mass="15856">MKRYLLDTNICIYLFKKRHHILERMNQVGWENCYISEITLAELYYGASNSGQKKMKMNEIHLLEEYLTILPIRPTIEKYGDYKSLLKKQGLLIDDFDLLIGCTAVHNKLIMVTENVKHLSRIPNILIENWIQDK</sequence>
<reference evidence="9" key="1">
    <citation type="journal article" date="2021" name="PeerJ">
        <title>Extensive microbial diversity within the chicken gut microbiome revealed by metagenomics and culture.</title>
        <authorList>
            <person name="Gilroy R."/>
            <person name="Ravi A."/>
            <person name="Getino M."/>
            <person name="Pursley I."/>
            <person name="Horton D.L."/>
            <person name="Alikhan N.F."/>
            <person name="Baker D."/>
            <person name="Gharbi K."/>
            <person name="Hall N."/>
            <person name="Watson M."/>
            <person name="Adriaenssens E.M."/>
            <person name="Foster-Nyarko E."/>
            <person name="Jarju S."/>
            <person name="Secka A."/>
            <person name="Antonio M."/>
            <person name="Oren A."/>
            <person name="Chaudhuri R.R."/>
            <person name="La Ragione R."/>
            <person name="Hildebrand F."/>
            <person name="Pallen M.J."/>
        </authorList>
    </citation>
    <scope>NUCLEOTIDE SEQUENCE</scope>
    <source>
        <strain evidence="9">ChiGjej6B6-14162</strain>
    </source>
</reference>
<evidence type="ECO:0000313" key="10">
    <source>
        <dbReference type="Proteomes" id="UP000886740"/>
    </source>
</evidence>
<protein>
    <submittedName>
        <fullName evidence="9">Type II toxin-antitoxin system VapC family toxin</fullName>
    </submittedName>
</protein>
<evidence type="ECO:0000256" key="4">
    <source>
        <dbReference type="ARBA" id="ARBA00022723"/>
    </source>
</evidence>
<evidence type="ECO:0000313" key="9">
    <source>
        <dbReference type="EMBL" id="HIX74588.1"/>
    </source>
</evidence>
<name>A0A9D1X800_9BACT</name>
<comment type="caution">
    <text evidence="9">The sequence shown here is derived from an EMBL/GenBank/DDBJ whole genome shotgun (WGS) entry which is preliminary data.</text>
</comment>
<dbReference type="Gene3D" id="3.40.50.1010">
    <property type="entry name" value="5'-nuclease"/>
    <property type="match status" value="1"/>
</dbReference>
<evidence type="ECO:0000259" key="8">
    <source>
        <dbReference type="Pfam" id="PF01850"/>
    </source>
</evidence>
<comment type="cofactor">
    <cofactor evidence="1">
        <name>Mg(2+)</name>
        <dbReference type="ChEBI" id="CHEBI:18420"/>
    </cofactor>
</comment>